<keyword evidence="7" id="KW-0249">Electron transport</keyword>
<keyword evidence="6" id="KW-0479">Metal-binding</keyword>
<dbReference type="PROSITE" id="PS50939">
    <property type="entry name" value="CYTOCHROME_B561"/>
    <property type="match status" value="1"/>
</dbReference>
<dbReference type="GO" id="GO:0003723">
    <property type="term" value="F:RNA binding"/>
    <property type="evidence" value="ECO:0007669"/>
    <property type="project" value="InterPro"/>
</dbReference>
<keyword evidence="5 12" id="KW-0812">Transmembrane</keyword>
<dbReference type="GO" id="GO:0140571">
    <property type="term" value="F:transmembrane ascorbate ferrireductase activity"/>
    <property type="evidence" value="ECO:0007669"/>
    <property type="project" value="UniProtKB-EC"/>
</dbReference>
<keyword evidence="9" id="KW-0408">Iron</keyword>
<feature type="transmembrane region" description="Helical" evidence="12">
    <location>
        <begin position="259"/>
        <end position="279"/>
    </location>
</feature>
<feature type="transmembrane region" description="Helical" evidence="12">
    <location>
        <begin position="333"/>
        <end position="352"/>
    </location>
</feature>
<feature type="domain" description="Cytochrome b561" evidence="13">
    <location>
        <begin position="220"/>
        <end position="424"/>
    </location>
</feature>
<dbReference type="InterPro" id="IPR006593">
    <property type="entry name" value="Cyt_b561/ferric_Rdtase_TM"/>
</dbReference>
<evidence type="ECO:0000313" key="15">
    <source>
        <dbReference type="Proteomes" id="UP000790347"/>
    </source>
</evidence>
<reference evidence="14" key="2">
    <citation type="journal article" date="2022" name="Res Sq">
        <title>Comparative Genomics Reveals Insights into the Divergent Evolution of Astigmatic Mites and Household Pest Adaptations.</title>
        <authorList>
            <person name="Xiong Q."/>
            <person name="Wan A.T.-Y."/>
            <person name="Liu X.-Y."/>
            <person name="Fung C.S.-H."/>
            <person name="Xiao X."/>
            <person name="Malainual N."/>
            <person name="Hou J."/>
            <person name="Wang L."/>
            <person name="Wang M."/>
            <person name="Yang K."/>
            <person name="Cui Y."/>
            <person name="Leung E."/>
            <person name="Nong W."/>
            <person name="Shin S.-K."/>
            <person name="Au S."/>
            <person name="Jeong K.Y."/>
            <person name="Chew F.T."/>
            <person name="Hui J."/>
            <person name="Leung T.F."/>
            <person name="Tungtrongchitr A."/>
            <person name="Zhong N."/>
            <person name="Liu Z."/>
            <person name="Tsui S."/>
        </authorList>
    </citation>
    <scope>NUCLEOTIDE SEQUENCE</scope>
    <source>
        <strain evidence="14">Derf</strain>
        <tissue evidence="14">Whole organism</tissue>
    </source>
</reference>
<dbReference type="Gene3D" id="3.30.760.10">
    <property type="entry name" value="RNA Cap, Translation Initiation Factor Eif4e"/>
    <property type="match status" value="1"/>
</dbReference>
<keyword evidence="15" id="KW-1185">Reference proteome</keyword>
<evidence type="ECO:0000256" key="2">
    <source>
        <dbReference type="ARBA" id="ARBA00004141"/>
    </source>
</evidence>
<dbReference type="AlphaFoldDB" id="A0A922L2U5"/>
<dbReference type="PANTHER" id="PTHR15422:SF24">
    <property type="entry name" value="DOMON RELATED DOMAIN-CONTAINING PROTEIN"/>
    <property type="match status" value="1"/>
</dbReference>
<evidence type="ECO:0000256" key="9">
    <source>
        <dbReference type="ARBA" id="ARBA00023004"/>
    </source>
</evidence>
<feature type="transmembrane region" description="Helical" evidence="12">
    <location>
        <begin position="202"/>
        <end position="220"/>
    </location>
</feature>
<organism evidence="14 15">
    <name type="scientific">Dermatophagoides farinae</name>
    <name type="common">American house dust mite</name>
    <dbReference type="NCBI Taxonomy" id="6954"/>
    <lineage>
        <taxon>Eukaryota</taxon>
        <taxon>Metazoa</taxon>
        <taxon>Ecdysozoa</taxon>
        <taxon>Arthropoda</taxon>
        <taxon>Chelicerata</taxon>
        <taxon>Arachnida</taxon>
        <taxon>Acari</taxon>
        <taxon>Acariformes</taxon>
        <taxon>Sarcoptiformes</taxon>
        <taxon>Astigmata</taxon>
        <taxon>Psoroptidia</taxon>
        <taxon>Analgoidea</taxon>
        <taxon>Pyroglyphidae</taxon>
        <taxon>Dermatophagoidinae</taxon>
        <taxon>Dermatophagoides</taxon>
    </lineage>
</organism>
<evidence type="ECO:0000256" key="6">
    <source>
        <dbReference type="ARBA" id="ARBA00022723"/>
    </source>
</evidence>
<evidence type="ECO:0000256" key="3">
    <source>
        <dbReference type="ARBA" id="ARBA00022448"/>
    </source>
</evidence>
<reference evidence="14" key="1">
    <citation type="submission" date="2013-05" db="EMBL/GenBank/DDBJ databases">
        <authorList>
            <person name="Yim A.K.Y."/>
            <person name="Chan T.F."/>
            <person name="Ji K.M."/>
            <person name="Liu X.Y."/>
            <person name="Zhou J.W."/>
            <person name="Li R.Q."/>
            <person name="Yang K.Y."/>
            <person name="Li J."/>
            <person name="Li M."/>
            <person name="Law P.T.W."/>
            <person name="Wu Y.L."/>
            <person name="Cai Z.L."/>
            <person name="Qin H."/>
            <person name="Bao Y."/>
            <person name="Leung R.K.K."/>
            <person name="Ng P.K.S."/>
            <person name="Zou J."/>
            <person name="Zhong X.J."/>
            <person name="Ran P.X."/>
            <person name="Zhong N.S."/>
            <person name="Liu Z.G."/>
            <person name="Tsui S.K.W."/>
        </authorList>
    </citation>
    <scope>NUCLEOTIDE SEQUENCE</scope>
    <source>
        <strain evidence="14">Derf</strain>
        <tissue evidence="14">Whole organism</tissue>
    </source>
</reference>
<dbReference type="Gene3D" id="1.20.120.1770">
    <property type="match status" value="1"/>
</dbReference>
<comment type="cofactor">
    <cofactor evidence="1">
        <name>heme b</name>
        <dbReference type="ChEBI" id="CHEBI:60344"/>
    </cofactor>
</comment>
<evidence type="ECO:0000256" key="5">
    <source>
        <dbReference type="ARBA" id="ARBA00022692"/>
    </source>
</evidence>
<dbReference type="Pfam" id="PF03188">
    <property type="entry name" value="Cytochrom_B561"/>
    <property type="match status" value="1"/>
</dbReference>
<sequence length="458" mass="52251">MARTFWSTYSQLQQRLLSTNDDNNLLSTVMIFRDSIEPKWEDQCNAGGGRWFFDINYVHSSSQSSSSSSSSSLSGLNQQQSINQQLENFFISKNYWTECLQLIMSGSLGDYDWNIVGMILNLKPTKYRISLWIRSSTNFDQIIELGKQLRKRLNLQCQIKFELHTENDVVNSNSGSSSAASITARFNNSGGGCSSSTNDAQYLIIIFWLIVVSIVSSMKIENQSYRTTAAENSIRIQEKTPPPPNKGGKHHQIPIKIKLHVWFALFGWIACISSTILCARCTGDLWRDKKLFGIPLWYRLHQITAILGFICNSISIIVIVIQADGKLKTNIHAIIGYVSTILITIQAMTGFLKPDNQSDFRIIFNYIHWLIGTMAHSLALINILMSAIKKNKQFLWMFVSYLFIYLAFTDLLRKLDLNRLRSLSAKKIVLKTIAHYLSYFVLFTIFTLTIGMMIKIFD</sequence>
<protein>
    <recommendedName>
        <fullName evidence="11">ascorbate ferrireductase (transmembrane)</fullName>
        <ecNumber evidence="11">7.2.1.3</ecNumber>
    </recommendedName>
</protein>
<dbReference type="EC" id="7.2.1.3" evidence="11"/>
<dbReference type="EMBL" id="ASGP02000005">
    <property type="protein sequence ID" value="KAH9506441.1"/>
    <property type="molecule type" value="Genomic_DNA"/>
</dbReference>
<comment type="subcellular location">
    <subcellularLocation>
        <location evidence="2">Membrane</location>
        <topology evidence="2">Multi-pass membrane protein</topology>
    </subcellularLocation>
</comment>
<evidence type="ECO:0000256" key="8">
    <source>
        <dbReference type="ARBA" id="ARBA00022989"/>
    </source>
</evidence>
<dbReference type="SMART" id="SM00665">
    <property type="entry name" value="B561"/>
    <property type="match status" value="1"/>
</dbReference>
<evidence type="ECO:0000256" key="11">
    <source>
        <dbReference type="ARBA" id="ARBA00024225"/>
    </source>
</evidence>
<dbReference type="InterPro" id="IPR001040">
    <property type="entry name" value="TIF_eIF_4E"/>
</dbReference>
<evidence type="ECO:0000256" key="12">
    <source>
        <dbReference type="SAM" id="Phobius"/>
    </source>
</evidence>
<dbReference type="SUPFAM" id="SSF55418">
    <property type="entry name" value="eIF4e-like"/>
    <property type="match status" value="1"/>
</dbReference>
<gene>
    <name evidence="14" type="primary">FRRS1_4</name>
    <name evidence="14" type="ORF">DERF_011174</name>
</gene>
<evidence type="ECO:0000259" key="13">
    <source>
        <dbReference type="PROSITE" id="PS50939"/>
    </source>
</evidence>
<dbReference type="InterPro" id="IPR045150">
    <property type="entry name" value="CYB561D1/2"/>
</dbReference>
<evidence type="ECO:0000256" key="10">
    <source>
        <dbReference type="ARBA" id="ARBA00023136"/>
    </source>
</evidence>
<dbReference type="GO" id="GO:0140575">
    <property type="term" value="F:transmembrane monodehydroascorbate reductase activity"/>
    <property type="evidence" value="ECO:0007669"/>
    <property type="project" value="InterPro"/>
</dbReference>
<evidence type="ECO:0000256" key="4">
    <source>
        <dbReference type="ARBA" id="ARBA00022617"/>
    </source>
</evidence>
<feature type="transmembrane region" description="Helical" evidence="12">
    <location>
        <begin position="433"/>
        <end position="457"/>
    </location>
</feature>
<keyword evidence="3" id="KW-0813">Transport</keyword>
<evidence type="ECO:0000256" key="1">
    <source>
        <dbReference type="ARBA" id="ARBA00001970"/>
    </source>
</evidence>
<feature type="transmembrane region" description="Helical" evidence="12">
    <location>
        <begin position="300"/>
        <end position="321"/>
    </location>
</feature>
<dbReference type="GO" id="GO:0046872">
    <property type="term" value="F:metal ion binding"/>
    <property type="evidence" value="ECO:0007669"/>
    <property type="project" value="UniProtKB-KW"/>
</dbReference>
<dbReference type="PANTHER" id="PTHR15422">
    <property type="entry name" value="OS05G0565100 PROTEIN"/>
    <property type="match status" value="1"/>
</dbReference>
<dbReference type="GO" id="GO:0016020">
    <property type="term" value="C:membrane"/>
    <property type="evidence" value="ECO:0007669"/>
    <property type="project" value="UniProtKB-SubCell"/>
</dbReference>
<dbReference type="GO" id="GO:0003743">
    <property type="term" value="F:translation initiation factor activity"/>
    <property type="evidence" value="ECO:0007669"/>
    <property type="project" value="InterPro"/>
</dbReference>
<comment type="caution">
    <text evidence="14">The sequence shown here is derived from an EMBL/GenBank/DDBJ whole genome shotgun (WGS) entry which is preliminary data.</text>
</comment>
<dbReference type="CDD" id="cd08760">
    <property type="entry name" value="Cyt_b561_FRRS1_like"/>
    <property type="match status" value="1"/>
</dbReference>
<dbReference type="InterPro" id="IPR023398">
    <property type="entry name" value="TIF_eIF4e-like"/>
</dbReference>
<dbReference type="Pfam" id="PF01652">
    <property type="entry name" value="IF4E"/>
    <property type="match status" value="1"/>
</dbReference>
<proteinExistence type="predicted"/>
<keyword evidence="4" id="KW-0349">Heme</keyword>
<keyword evidence="10 12" id="KW-0472">Membrane</keyword>
<dbReference type="Proteomes" id="UP000790347">
    <property type="component" value="Unassembled WGS sequence"/>
</dbReference>
<name>A0A922L2U5_DERFA</name>
<evidence type="ECO:0000313" key="14">
    <source>
        <dbReference type="EMBL" id="KAH9506441.1"/>
    </source>
</evidence>
<accession>A0A922L2U5</accession>
<dbReference type="GO" id="GO:0020037">
    <property type="term" value="F:heme binding"/>
    <property type="evidence" value="ECO:0007669"/>
    <property type="project" value="TreeGrafter"/>
</dbReference>
<feature type="transmembrane region" description="Helical" evidence="12">
    <location>
        <begin position="394"/>
        <end position="412"/>
    </location>
</feature>
<keyword evidence="8 12" id="KW-1133">Transmembrane helix</keyword>
<evidence type="ECO:0000256" key="7">
    <source>
        <dbReference type="ARBA" id="ARBA00022982"/>
    </source>
</evidence>
<feature type="transmembrane region" description="Helical" evidence="12">
    <location>
        <begin position="364"/>
        <end position="388"/>
    </location>
</feature>